<protein>
    <recommendedName>
        <fullName evidence="7">Xylanolytic transcriptional activator regulatory domain-containing protein</fullName>
    </recommendedName>
</protein>
<dbReference type="PANTHER" id="PTHR47171:SF2">
    <property type="entry name" value="TRANSCRIPTION FACTOR, PUTATIVE-RELATED"/>
    <property type="match status" value="1"/>
</dbReference>
<dbReference type="GeneID" id="27345175"/>
<dbReference type="OrthoDB" id="10251155at2759"/>
<dbReference type="CDD" id="cd12148">
    <property type="entry name" value="fungal_TF_MHR"/>
    <property type="match status" value="1"/>
</dbReference>
<evidence type="ECO:0000256" key="2">
    <source>
        <dbReference type="ARBA" id="ARBA00023015"/>
    </source>
</evidence>
<dbReference type="GO" id="GO:0003677">
    <property type="term" value="F:DNA binding"/>
    <property type="evidence" value="ECO:0007669"/>
    <property type="project" value="UniProtKB-KW"/>
</dbReference>
<evidence type="ECO:0000259" key="7">
    <source>
        <dbReference type="SMART" id="SM00906"/>
    </source>
</evidence>
<dbReference type="Pfam" id="PF04082">
    <property type="entry name" value="Fungal_trans"/>
    <property type="match status" value="1"/>
</dbReference>
<dbReference type="InterPro" id="IPR007219">
    <property type="entry name" value="XnlR_reg_dom"/>
</dbReference>
<feature type="region of interest" description="Disordered" evidence="6">
    <location>
        <begin position="1"/>
        <end position="48"/>
    </location>
</feature>
<dbReference type="Proteomes" id="UP000054466">
    <property type="component" value="Unassembled WGS sequence"/>
</dbReference>
<dbReference type="EMBL" id="KN847042">
    <property type="protein sequence ID" value="KIW30222.1"/>
    <property type="molecule type" value="Genomic_DNA"/>
</dbReference>
<organism evidence="8 9">
    <name type="scientific">Cladophialophora immunda</name>
    <dbReference type="NCBI Taxonomy" id="569365"/>
    <lineage>
        <taxon>Eukaryota</taxon>
        <taxon>Fungi</taxon>
        <taxon>Dikarya</taxon>
        <taxon>Ascomycota</taxon>
        <taxon>Pezizomycotina</taxon>
        <taxon>Eurotiomycetes</taxon>
        <taxon>Chaetothyriomycetidae</taxon>
        <taxon>Chaetothyriales</taxon>
        <taxon>Herpotrichiellaceae</taxon>
        <taxon>Cladophialophora</taxon>
    </lineage>
</organism>
<keyword evidence="1" id="KW-0862">Zinc</keyword>
<feature type="compositionally biased region" description="Low complexity" evidence="6">
    <location>
        <begin position="14"/>
        <end position="35"/>
    </location>
</feature>
<proteinExistence type="predicted"/>
<keyword evidence="4" id="KW-0804">Transcription</keyword>
<keyword evidence="3" id="KW-0238">DNA-binding</keyword>
<sequence length="580" mass="64338">MDAPRLDGGRMSQSSLGPSATASAAAPQYKAAAVSTHEASESATTPASGFRTFVGRGAYLAAPGGHMDEDEPPPNDVPSVFEQTSAEIFRLQKALDVPPRVVRDVLLESYWRHCHPWMPVVNNQAKFRATLDCPSSPLLLQAMLMAGSRMASIPITYASSAELYARAKTLFWLDSEKDPVVCLIAACTLQWWTPHGPESFSLDTAYSWLRLAVSIAFQIGLHQDGKAPVNASLQRRIWWSLVARDCCISVAHGRPRAIKLYDSDVPMPCESDFRASGLAMPARFVSYVKICLILGDIAERHHPPKAFPSDNRLELETKLRAWIQALPPELKIYEEPLPRRLMPYNFETRQLHVAYLAALVIANHPSNINDPPSRVAILASSLIAGLFDEFLIRDDVRFLGPVFTFYLLAASLTQLRCCQYTSLRATAEFNLRIIERAQVELEKKWPSATGSQRLYSKVRDRIFGQATSAAAILSLPDRPITPAQRLLFQDYGDELCNQWHLFPQDRVTEGENLAIGIHDSVGEFARASETDDLSTILDDSLGLIANPGHHLYGMNSDLGQDREITGGDIGSWLLWDDVLV</sequence>
<dbReference type="STRING" id="569365.A0A0D2AY43"/>
<evidence type="ECO:0000256" key="4">
    <source>
        <dbReference type="ARBA" id="ARBA00023163"/>
    </source>
</evidence>
<evidence type="ECO:0000256" key="3">
    <source>
        <dbReference type="ARBA" id="ARBA00023125"/>
    </source>
</evidence>
<dbReference type="InterPro" id="IPR052073">
    <property type="entry name" value="Amide_Lactam_Regulators"/>
</dbReference>
<evidence type="ECO:0000256" key="5">
    <source>
        <dbReference type="ARBA" id="ARBA00023242"/>
    </source>
</evidence>
<dbReference type="GO" id="GO:0006351">
    <property type="term" value="P:DNA-templated transcription"/>
    <property type="evidence" value="ECO:0007669"/>
    <property type="project" value="InterPro"/>
</dbReference>
<dbReference type="AlphaFoldDB" id="A0A0D2AY43"/>
<evidence type="ECO:0000313" key="9">
    <source>
        <dbReference type="Proteomes" id="UP000054466"/>
    </source>
</evidence>
<dbReference type="GO" id="GO:0008270">
    <property type="term" value="F:zinc ion binding"/>
    <property type="evidence" value="ECO:0007669"/>
    <property type="project" value="InterPro"/>
</dbReference>
<evidence type="ECO:0000256" key="1">
    <source>
        <dbReference type="ARBA" id="ARBA00022833"/>
    </source>
</evidence>
<evidence type="ECO:0000313" key="8">
    <source>
        <dbReference type="EMBL" id="KIW30222.1"/>
    </source>
</evidence>
<dbReference type="VEuPathDB" id="FungiDB:PV07_05981"/>
<dbReference type="RefSeq" id="XP_016250438.1">
    <property type="nucleotide sequence ID" value="XM_016392919.1"/>
</dbReference>
<reference evidence="8 9" key="1">
    <citation type="submission" date="2015-01" db="EMBL/GenBank/DDBJ databases">
        <title>The Genome Sequence of Cladophialophora immunda CBS83496.</title>
        <authorList>
            <consortium name="The Broad Institute Genomics Platform"/>
            <person name="Cuomo C."/>
            <person name="de Hoog S."/>
            <person name="Gorbushina A."/>
            <person name="Stielow B."/>
            <person name="Teixiera M."/>
            <person name="Abouelleil A."/>
            <person name="Chapman S.B."/>
            <person name="Priest M."/>
            <person name="Young S.K."/>
            <person name="Wortman J."/>
            <person name="Nusbaum C."/>
            <person name="Birren B."/>
        </authorList>
    </citation>
    <scope>NUCLEOTIDE SEQUENCE [LARGE SCALE GENOMIC DNA]</scope>
    <source>
        <strain evidence="8 9">CBS 83496</strain>
    </source>
</reference>
<accession>A0A0D2AY43</accession>
<feature type="domain" description="Xylanolytic transcriptional activator regulatory" evidence="7">
    <location>
        <begin position="205"/>
        <end position="274"/>
    </location>
</feature>
<name>A0A0D2AY43_9EURO</name>
<gene>
    <name evidence="8" type="ORF">PV07_05981</name>
</gene>
<evidence type="ECO:0000256" key="6">
    <source>
        <dbReference type="SAM" id="MobiDB-lite"/>
    </source>
</evidence>
<keyword evidence="2" id="KW-0805">Transcription regulation</keyword>
<dbReference type="HOGENOM" id="CLU_007427_2_0_1"/>
<keyword evidence="9" id="KW-1185">Reference proteome</keyword>
<dbReference type="PANTHER" id="PTHR47171">
    <property type="entry name" value="FARA-RELATED"/>
    <property type="match status" value="1"/>
</dbReference>
<keyword evidence="5" id="KW-0539">Nucleus</keyword>
<dbReference type="SMART" id="SM00906">
    <property type="entry name" value="Fungal_trans"/>
    <property type="match status" value="1"/>
</dbReference>